<dbReference type="FunFam" id="3.40.50.410:FF:000095">
    <property type="entry name" value="Dihydropyridine-sensitive l-type calcium channel"/>
    <property type="match status" value="1"/>
</dbReference>
<organism evidence="18 19">
    <name type="scientific">Glossina pallidipes</name>
    <name type="common">Tsetse fly</name>
    <dbReference type="NCBI Taxonomy" id="7398"/>
    <lineage>
        <taxon>Eukaryota</taxon>
        <taxon>Metazoa</taxon>
        <taxon>Ecdysozoa</taxon>
        <taxon>Arthropoda</taxon>
        <taxon>Hexapoda</taxon>
        <taxon>Insecta</taxon>
        <taxon>Pterygota</taxon>
        <taxon>Neoptera</taxon>
        <taxon>Endopterygota</taxon>
        <taxon>Diptera</taxon>
        <taxon>Brachycera</taxon>
        <taxon>Muscomorpha</taxon>
        <taxon>Hippoboscoidea</taxon>
        <taxon>Glossinidae</taxon>
        <taxon>Glossina</taxon>
    </lineage>
</organism>
<reference evidence="18" key="2">
    <citation type="submission" date="2020-05" db="UniProtKB">
        <authorList>
            <consortium name="EnsemblMetazoa"/>
        </authorList>
    </citation>
    <scope>IDENTIFICATION</scope>
    <source>
        <strain evidence="18">IAEA</strain>
    </source>
</reference>
<evidence type="ECO:0000256" key="10">
    <source>
        <dbReference type="ARBA" id="ARBA00022989"/>
    </source>
</evidence>
<keyword evidence="9" id="KW-0851">Voltage-gated channel</keyword>
<evidence type="ECO:0000256" key="13">
    <source>
        <dbReference type="ARBA" id="ARBA00023157"/>
    </source>
</evidence>
<dbReference type="GO" id="GO:0005891">
    <property type="term" value="C:voltage-gated calcium channel complex"/>
    <property type="evidence" value="ECO:0007669"/>
    <property type="project" value="TreeGrafter"/>
</dbReference>
<evidence type="ECO:0000256" key="3">
    <source>
        <dbReference type="ARBA" id="ARBA00022568"/>
    </source>
</evidence>
<evidence type="ECO:0000256" key="1">
    <source>
        <dbReference type="ARBA" id="ARBA00004479"/>
    </source>
</evidence>
<evidence type="ECO:0000256" key="6">
    <source>
        <dbReference type="ARBA" id="ARBA00022723"/>
    </source>
</evidence>
<dbReference type="Pfam" id="PF08473">
    <property type="entry name" value="VGCC_alpha2"/>
    <property type="match status" value="1"/>
</dbReference>
<dbReference type="SUPFAM" id="SSF53300">
    <property type="entry name" value="vWA-like"/>
    <property type="match status" value="1"/>
</dbReference>
<dbReference type="SMART" id="SM00327">
    <property type="entry name" value="VWA"/>
    <property type="match status" value="1"/>
</dbReference>
<dbReference type="STRING" id="7398.A0A1B0A9N5"/>
<protein>
    <recommendedName>
        <fullName evidence="17">VWFA domain-containing protein</fullName>
    </recommendedName>
</protein>
<keyword evidence="12 16" id="KW-0472">Membrane</keyword>
<evidence type="ECO:0000256" key="12">
    <source>
        <dbReference type="ARBA" id="ARBA00023136"/>
    </source>
</evidence>
<dbReference type="CDD" id="cd01463">
    <property type="entry name" value="vWA_VGCC_like"/>
    <property type="match status" value="1"/>
</dbReference>
<dbReference type="InterPro" id="IPR013608">
    <property type="entry name" value="VWA_N"/>
</dbReference>
<comment type="subcellular location">
    <subcellularLocation>
        <location evidence="1">Membrane</location>
        <topology evidence="1">Single-pass type I membrane protein</topology>
    </subcellularLocation>
</comment>
<dbReference type="InterPro" id="IPR051173">
    <property type="entry name" value="Ca_channel_alpha-2/delta"/>
</dbReference>
<keyword evidence="4" id="KW-0107">Calcium channel</keyword>
<dbReference type="InterPro" id="IPR013680">
    <property type="entry name" value="VDCC_a2/dsu"/>
</dbReference>
<evidence type="ECO:0000256" key="14">
    <source>
        <dbReference type="ARBA" id="ARBA00023180"/>
    </source>
</evidence>
<dbReference type="AlphaFoldDB" id="A0A1B0A9N5"/>
<dbReference type="InterPro" id="IPR036465">
    <property type="entry name" value="vWFA_dom_sf"/>
</dbReference>
<name>A0A1B0A9N5_GLOPL</name>
<evidence type="ECO:0000259" key="17">
    <source>
        <dbReference type="PROSITE" id="PS50234"/>
    </source>
</evidence>
<evidence type="ECO:0000256" key="15">
    <source>
        <dbReference type="ARBA" id="ARBA00023303"/>
    </source>
</evidence>
<keyword evidence="14" id="KW-0325">Glycoprotein</keyword>
<reference evidence="19" key="1">
    <citation type="submission" date="2014-03" db="EMBL/GenBank/DDBJ databases">
        <authorList>
            <person name="Aksoy S."/>
            <person name="Warren W."/>
            <person name="Wilson R.K."/>
        </authorList>
    </citation>
    <scope>NUCLEOTIDE SEQUENCE [LARGE SCALE GENOMIC DNA]</scope>
    <source>
        <strain evidence="19">IAEA</strain>
    </source>
</reference>
<feature type="transmembrane region" description="Helical" evidence="16">
    <location>
        <begin position="1190"/>
        <end position="1208"/>
    </location>
</feature>
<dbReference type="PANTHER" id="PTHR10166">
    <property type="entry name" value="VOLTAGE-DEPENDENT CALCIUM CHANNEL SUBUNIT ALPHA-2/DELTA-RELATED"/>
    <property type="match status" value="1"/>
</dbReference>
<feature type="domain" description="VWFA" evidence="17">
    <location>
        <begin position="227"/>
        <end position="428"/>
    </location>
</feature>
<dbReference type="PROSITE" id="PS50234">
    <property type="entry name" value="VWFA"/>
    <property type="match status" value="1"/>
</dbReference>
<keyword evidence="10 16" id="KW-1133">Transmembrane helix</keyword>
<evidence type="ECO:0000256" key="4">
    <source>
        <dbReference type="ARBA" id="ARBA00022673"/>
    </source>
</evidence>
<dbReference type="FunFam" id="3.30.450.20:FF:000057">
    <property type="entry name" value="Voltage-dependent calcium channel subunit alpha-2/delta-4"/>
    <property type="match status" value="1"/>
</dbReference>
<dbReference type="GO" id="GO:0046872">
    <property type="term" value="F:metal ion binding"/>
    <property type="evidence" value="ECO:0007669"/>
    <property type="project" value="UniProtKB-KW"/>
</dbReference>
<evidence type="ECO:0000313" key="18">
    <source>
        <dbReference type="EnsemblMetazoa" id="GPAI038694-PA"/>
    </source>
</evidence>
<dbReference type="Proteomes" id="UP000092445">
    <property type="component" value="Unassembled WGS sequence"/>
</dbReference>
<evidence type="ECO:0000256" key="5">
    <source>
        <dbReference type="ARBA" id="ARBA00022692"/>
    </source>
</evidence>
<sequence length="1210" mass="139825">MTKSQEIKAKYKEYNARVELKNGTELIKYITANVGKMLARKMDAIKCILRKAESTYEEFEYNETYALSEFQYYSSKYSQFEGKAIEELPENMREDVRMYLNFTLNPDTHFYNISVDTEHSSVHVPTNVYDRGELLNEYVSAYAISCQTFKGAKTLKAIMWTEELDEVFRQNYQADPALSWQYFGSDTGILRHYPASQWQEHDNSDNADTYDCRKRSWYIETATCSKDIVILLDNSGSMAGFRRHVGKFTIRSILDTFSNNDFFTVFNYSAKVSDLIPCFKGALVQATPENKNVFNDAISKMEPTGYANLSLAYEKAFQLLKKYYIQRRCNETSTCNQAIMLVTDGVAGNTTEIFEKYNWGNGENGTMNMRVRIFTYLLGKEVTKVREIQWMACLNRGYYSHVQTLDEVQEEALKYVDVIATPLVLQNIEHPPTWTHSFTDKSYVPGENATDTRLMIAVGVPAFDRSYMKPNSSAKARLLGVAGTDVPVEDIDKLTLPYKLGVNGYSFVVSNNGYVLLHPDLRPLTTAGILNPNYNSIDLTEVEQLFEDNSPREPGSSILELRSAMVRHQTGEFKDLSVKLHYDKMRRVSEEKQDYFFAPLPNTPFSLGIVLPSEYGKTWIKVGEEVLRNVHMKVNISNFFVGENWKIHPDWVYCKYHYLEGHEFKTPEAELKHFLGKMVRKDWKWAEQYEDDEVDSDEDKECKSCKMRLLKICLIQFCFLVNCGRGTLHDDAYYCNKELVHLLIFDAKVTNSSYGQWKFENEEEKALIESFGGTLRFVATMSGLTRWQFIYGEVEVDTDREFGDYHTKAIDETWYKSAILQHHEERTESFVYSVKHARDPDEDSDLKVTASHAIFPRDGGKEAPACVVGFQFSHALMLERFFNITSVDNCNGCIKTCDSDENECYVIDNNAYIMLARNVNHTGKFFGEYQGDVMLAMVEKGIYQSIEVYDYQALCPTGPDQNSEGNILAHESDATNGEDPCKQYFHLKRDADKRSYNFNTIVNPLQLLTLSWQWLVSALFWYYSNIKWWVDGAPFLEYLDEIEDDYEAVPDSFSGAQQKTKEINEEGELIFQEPEPPPVYINCDKQSTLYSLQPNSLEGINDYIKVPNSRPFYLKKIPNTNLLLVVVNVLMPSKGVRLTTEPQPIEYETEFPCYKLNMSFYERRRIEECYTEHPDEDFYTYCGKATSLNLNFMTFIMTLFIILLTRFISN</sequence>
<dbReference type="VEuPathDB" id="VectorBase:GPAI038694"/>
<keyword evidence="7" id="KW-0732">Signal</keyword>
<evidence type="ECO:0000256" key="9">
    <source>
        <dbReference type="ARBA" id="ARBA00022882"/>
    </source>
</evidence>
<dbReference type="Pfam" id="PF13519">
    <property type="entry name" value="VWA_2"/>
    <property type="match status" value="1"/>
</dbReference>
<evidence type="ECO:0000256" key="8">
    <source>
        <dbReference type="ARBA" id="ARBA00022837"/>
    </source>
</evidence>
<evidence type="ECO:0000256" key="7">
    <source>
        <dbReference type="ARBA" id="ARBA00022729"/>
    </source>
</evidence>
<keyword evidence="5 16" id="KW-0812">Transmembrane</keyword>
<dbReference type="EnsemblMetazoa" id="GPAI038694-RA">
    <property type="protein sequence ID" value="GPAI038694-PA"/>
    <property type="gene ID" value="GPAI038694"/>
</dbReference>
<keyword evidence="19" id="KW-1185">Reference proteome</keyword>
<evidence type="ECO:0000256" key="2">
    <source>
        <dbReference type="ARBA" id="ARBA00022448"/>
    </source>
</evidence>
<evidence type="ECO:0000256" key="16">
    <source>
        <dbReference type="SAM" id="Phobius"/>
    </source>
</evidence>
<evidence type="ECO:0000256" key="11">
    <source>
        <dbReference type="ARBA" id="ARBA00023065"/>
    </source>
</evidence>
<dbReference type="InterPro" id="IPR002035">
    <property type="entry name" value="VWF_A"/>
</dbReference>
<dbReference type="Gene3D" id="3.30.450.20">
    <property type="entry name" value="PAS domain"/>
    <property type="match status" value="1"/>
</dbReference>
<proteinExistence type="predicted"/>
<keyword evidence="13" id="KW-1015">Disulfide bond</keyword>
<keyword evidence="3" id="KW-0109">Calcium transport</keyword>
<accession>A0A1B0A9N5</accession>
<evidence type="ECO:0000313" key="19">
    <source>
        <dbReference type="Proteomes" id="UP000092445"/>
    </source>
</evidence>
<keyword evidence="2" id="KW-0813">Transport</keyword>
<dbReference type="GO" id="GO:0005245">
    <property type="term" value="F:voltage-gated calcium channel activity"/>
    <property type="evidence" value="ECO:0007669"/>
    <property type="project" value="TreeGrafter"/>
</dbReference>
<dbReference type="Pfam" id="PF08399">
    <property type="entry name" value="VWA_N"/>
    <property type="match status" value="1"/>
</dbReference>
<keyword evidence="6" id="KW-0479">Metal-binding</keyword>
<dbReference type="PANTHER" id="PTHR10166:SF31">
    <property type="entry name" value="CA[2+] CHANNEL MUSCLE-SPECIFIC ALPHA2_DELTA SUBUNIT, ISOFORM A"/>
    <property type="match status" value="1"/>
</dbReference>
<keyword evidence="15" id="KW-0407">Ion channel</keyword>
<keyword evidence="11" id="KW-0406">Ion transport</keyword>
<keyword evidence="8" id="KW-0106">Calcium</keyword>
<dbReference type="Gene3D" id="3.40.50.410">
    <property type="entry name" value="von Willebrand factor, type A domain"/>
    <property type="match status" value="1"/>
</dbReference>